<organism evidence="1 3">
    <name type="scientific">Aminobacter aminovorans</name>
    <name type="common">Chelatobacter heintzii</name>
    <dbReference type="NCBI Taxonomy" id="83263"/>
    <lineage>
        <taxon>Bacteria</taxon>
        <taxon>Pseudomonadati</taxon>
        <taxon>Pseudomonadota</taxon>
        <taxon>Alphaproteobacteria</taxon>
        <taxon>Hyphomicrobiales</taxon>
        <taxon>Phyllobacteriaceae</taxon>
        <taxon>Aminobacter</taxon>
    </lineage>
</organism>
<dbReference type="Proteomes" id="UP000075755">
    <property type="component" value="Chromosome"/>
</dbReference>
<dbReference type="EMBL" id="CP015005">
    <property type="protein sequence ID" value="AMS43995.1"/>
    <property type="molecule type" value="Genomic_DNA"/>
</dbReference>
<dbReference type="RefSeq" id="WP_067965047.1">
    <property type="nucleotide sequence ID" value="NZ_CP015005.1"/>
</dbReference>
<dbReference type="KEGG" id="aak:AA2016_5087"/>
<dbReference type="AlphaFoldDB" id="A0AAC9FEA7"/>
<evidence type="ECO:0000313" key="3">
    <source>
        <dbReference type="Proteomes" id="UP000075755"/>
    </source>
</evidence>
<sequence length="95" mass="10414">MLIPIVRIEVDPASVLDSNSHDVPLGAIVRRGTILGIMAKLERQVFYSGQVVPLVSGLPEARDGYAVGFRRWAIALGADEDRRRLFEVDLTEPAA</sequence>
<reference evidence="1 3" key="1">
    <citation type="submission" date="2016-03" db="EMBL/GenBank/DDBJ databases">
        <title>Complete genome of Aminobacter aminovorans KCTC 2477.</title>
        <authorList>
            <person name="Kim K.M."/>
        </authorList>
    </citation>
    <scope>NUCLEOTIDE SEQUENCE [LARGE SCALE GENOMIC DNA]</scope>
    <source>
        <strain evidence="1 3">KCTC 2477</strain>
    </source>
</reference>
<proteinExistence type="predicted"/>
<protein>
    <submittedName>
        <fullName evidence="1">Uncharacterized protein</fullName>
    </submittedName>
</protein>
<name>A0AAC9FEA7_AMIAI</name>
<evidence type="ECO:0000313" key="4">
    <source>
        <dbReference type="Proteomes" id="UP000577697"/>
    </source>
</evidence>
<gene>
    <name evidence="1" type="ORF">AA2016_5087</name>
    <name evidence="2" type="ORF">FHS67_001930</name>
</gene>
<accession>A0AAC9FEA7</accession>
<evidence type="ECO:0000313" key="1">
    <source>
        <dbReference type="EMBL" id="AMS43995.1"/>
    </source>
</evidence>
<dbReference type="EMBL" id="JACICB010000006">
    <property type="protein sequence ID" value="MBB3705615.1"/>
    <property type="molecule type" value="Genomic_DNA"/>
</dbReference>
<dbReference type="Proteomes" id="UP000577697">
    <property type="component" value="Unassembled WGS sequence"/>
</dbReference>
<keyword evidence="4" id="KW-1185">Reference proteome</keyword>
<evidence type="ECO:0000313" key="2">
    <source>
        <dbReference type="EMBL" id="MBB3705615.1"/>
    </source>
</evidence>
<reference evidence="2 4" key="2">
    <citation type="submission" date="2020-08" db="EMBL/GenBank/DDBJ databases">
        <title>Genomic Encyclopedia of Type Strains, Phase IV (KMG-IV): sequencing the most valuable type-strain genomes for metagenomic binning, comparative biology and taxonomic classification.</title>
        <authorList>
            <person name="Goeker M."/>
        </authorList>
    </citation>
    <scope>NUCLEOTIDE SEQUENCE [LARGE SCALE GENOMIC DNA]</scope>
    <source>
        <strain evidence="2 4">DSM 10368</strain>
    </source>
</reference>